<dbReference type="Pfam" id="PF01370">
    <property type="entry name" value="Epimerase"/>
    <property type="match status" value="1"/>
</dbReference>
<dbReference type="InterPro" id="IPR036291">
    <property type="entry name" value="NAD(P)-bd_dom_sf"/>
</dbReference>
<evidence type="ECO:0000259" key="3">
    <source>
        <dbReference type="Pfam" id="PF08338"/>
    </source>
</evidence>
<dbReference type="AlphaFoldDB" id="A0A9X1W4P4"/>
<evidence type="ECO:0000259" key="2">
    <source>
        <dbReference type="Pfam" id="PF01370"/>
    </source>
</evidence>
<dbReference type="CDD" id="cd05242">
    <property type="entry name" value="SDR_a8"/>
    <property type="match status" value="1"/>
</dbReference>
<evidence type="ECO:0000313" key="4">
    <source>
        <dbReference type="EMBL" id="MCJ0973514.1"/>
    </source>
</evidence>
<dbReference type="Pfam" id="PF08338">
    <property type="entry name" value="DUF1731"/>
    <property type="match status" value="1"/>
</dbReference>
<evidence type="ECO:0000313" key="5">
    <source>
        <dbReference type="Proteomes" id="UP001139682"/>
    </source>
</evidence>
<dbReference type="SUPFAM" id="SSF51735">
    <property type="entry name" value="NAD(P)-binding Rossmann-fold domains"/>
    <property type="match status" value="1"/>
</dbReference>
<dbReference type="NCBIfam" id="TIGR01777">
    <property type="entry name" value="yfcH"/>
    <property type="match status" value="1"/>
</dbReference>
<dbReference type="RefSeq" id="WP_243605638.1">
    <property type="nucleotide sequence ID" value="NZ_JALGRD010000004.1"/>
</dbReference>
<sequence>MNILLTGGTGLIGRALCRYWLGQGHRLWVWSRSPEQVALRCGALVQGIGALSELDSVPLDAVINLAGAPIADRPWTASRREVLWNSRVTLTEQLVDWLGKRSQKPGLLISGSAVGWYGNGGDRPLTEDDEPVTEDFAVRLCSAWEASALRAQSMGIRVVLVRTGLVLARKGGFLQRLKPLFALGLGGRQGNGRQWMPWIHIDDQIGLIDFLLQLPGASGPYNACAPQPVRNADFAKAYARSLGRPAVLVAPAPVLRLALGELAGLILGGQNVAPLRLQTAGFAFRFETLDAALADLRKPQSPV</sequence>
<accession>A0A9X1W4P4</accession>
<dbReference type="InterPro" id="IPR001509">
    <property type="entry name" value="Epimerase_deHydtase"/>
</dbReference>
<organism evidence="4 5">
    <name type="scientific">Stutzerimonas marianensis</name>
    <dbReference type="NCBI Taxonomy" id="2929513"/>
    <lineage>
        <taxon>Bacteria</taxon>
        <taxon>Pseudomonadati</taxon>
        <taxon>Pseudomonadota</taxon>
        <taxon>Gammaproteobacteria</taxon>
        <taxon>Pseudomonadales</taxon>
        <taxon>Pseudomonadaceae</taxon>
        <taxon>Stutzerimonas</taxon>
    </lineage>
</organism>
<dbReference type="InterPro" id="IPR013549">
    <property type="entry name" value="DUF1731"/>
</dbReference>
<dbReference type="Proteomes" id="UP001139682">
    <property type="component" value="Unassembled WGS sequence"/>
</dbReference>
<evidence type="ECO:0000256" key="1">
    <source>
        <dbReference type="ARBA" id="ARBA00009353"/>
    </source>
</evidence>
<dbReference type="PANTHER" id="PTHR11092:SF0">
    <property type="entry name" value="EPIMERASE FAMILY PROTEIN SDR39U1"/>
    <property type="match status" value="1"/>
</dbReference>
<protein>
    <submittedName>
        <fullName evidence="4">TIGR01777 family oxidoreductase</fullName>
    </submittedName>
</protein>
<comment type="similarity">
    <text evidence="1">Belongs to the NAD(P)-dependent epimerase/dehydratase family. SDR39U1 subfamily.</text>
</comment>
<reference evidence="4" key="1">
    <citation type="submission" date="2022-03" db="EMBL/GenBank/DDBJ databases">
        <title>Pseudomonas marianensis sp. nov., a marine bacterium isolated from deep-sea sediments of the Mariana Trench.</title>
        <authorList>
            <person name="Wei Y."/>
        </authorList>
    </citation>
    <scope>NUCLEOTIDE SEQUENCE</scope>
    <source>
        <strain evidence="4">PS1</strain>
    </source>
</reference>
<gene>
    <name evidence="4" type="ORF">MST27_09050</name>
</gene>
<feature type="domain" description="NAD-dependent epimerase/dehydratase" evidence="2">
    <location>
        <begin position="3"/>
        <end position="222"/>
    </location>
</feature>
<name>A0A9X1W4P4_9GAMM</name>
<dbReference type="Gene3D" id="3.40.50.720">
    <property type="entry name" value="NAD(P)-binding Rossmann-like Domain"/>
    <property type="match status" value="1"/>
</dbReference>
<proteinExistence type="inferred from homology"/>
<dbReference type="PANTHER" id="PTHR11092">
    <property type="entry name" value="SUGAR NUCLEOTIDE EPIMERASE RELATED"/>
    <property type="match status" value="1"/>
</dbReference>
<comment type="caution">
    <text evidence="4">The sequence shown here is derived from an EMBL/GenBank/DDBJ whole genome shotgun (WGS) entry which is preliminary data.</text>
</comment>
<dbReference type="EMBL" id="JALGRD010000004">
    <property type="protein sequence ID" value="MCJ0973514.1"/>
    <property type="molecule type" value="Genomic_DNA"/>
</dbReference>
<feature type="domain" description="DUF1731" evidence="3">
    <location>
        <begin position="250"/>
        <end position="296"/>
    </location>
</feature>
<dbReference type="InterPro" id="IPR010099">
    <property type="entry name" value="SDR39U1"/>
</dbReference>
<keyword evidence="5" id="KW-1185">Reference proteome</keyword>